<keyword evidence="7 12" id="KW-0560">Oxidoreductase</keyword>
<evidence type="ECO:0000256" key="4">
    <source>
        <dbReference type="ARBA" id="ARBA00022692"/>
    </source>
</evidence>
<evidence type="ECO:0000256" key="9">
    <source>
        <dbReference type="ARBA" id="ARBA00023098"/>
    </source>
</evidence>
<evidence type="ECO:0000256" key="11">
    <source>
        <dbReference type="ARBA" id="ARBA00023160"/>
    </source>
</evidence>
<proteinExistence type="inferred from homology"/>
<comment type="similarity">
    <text evidence="2 12">Belongs to the fatty acid desaturase type 1 family.</text>
</comment>
<comment type="subcellular location">
    <subcellularLocation>
        <location evidence="1">Membrane</location>
        <topology evidence="1">Multi-pass membrane protein</topology>
    </subcellularLocation>
</comment>
<feature type="transmembrane region" description="Helical" evidence="13">
    <location>
        <begin position="66"/>
        <end position="84"/>
    </location>
</feature>
<keyword evidence="5" id="KW-0276">Fatty acid metabolism</keyword>
<gene>
    <name evidence="15" type="ORF">WN55_06198</name>
</gene>
<feature type="transmembrane region" description="Helical" evidence="13">
    <location>
        <begin position="182"/>
        <end position="202"/>
    </location>
</feature>
<evidence type="ECO:0000256" key="1">
    <source>
        <dbReference type="ARBA" id="ARBA00004141"/>
    </source>
</evidence>
<comment type="domain">
    <text evidence="12">The histidine box domains are involved in binding the catalytic metal ions.</text>
</comment>
<keyword evidence="4 12" id="KW-0812">Transmembrane</keyword>
<evidence type="ECO:0000313" key="16">
    <source>
        <dbReference type="Proteomes" id="UP000076502"/>
    </source>
</evidence>
<name>A0A154PQ84_DUFNO</name>
<dbReference type="STRING" id="178035.A0A154PQ84"/>
<dbReference type="InterPro" id="IPR005804">
    <property type="entry name" value="FA_desaturase_dom"/>
</dbReference>
<dbReference type="PRINTS" id="PR00075">
    <property type="entry name" value="FACDDSATRASE"/>
</dbReference>
<keyword evidence="16" id="KW-1185">Reference proteome</keyword>
<dbReference type="EMBL" id="KQ435017">
    <property type="protein sequence ID" value="KZC13887.1"/>
    <property type="molecule type" value="Genomic_DNA"/>
</dbReference>
<dbReference type="Proteomes" id="UP000076502">
    <property type="component" value="Unassembled WGS sequence"/>
</dbReference>
<dbReference type="OrthoDB" id="10260134at2759"/>
<accession>A0A154PQ84</accession>
<dbReference type="InterPro" id="IPR015876">
    <property type="entry name" value="Acyl-CoA_DS"/>
</dbReference>
<comment type="cofactor">
    <cofactor evidence="12">
        <name>Fe(2+)</name>
        <dbReference type="ChEBI" id="CHEBI:29033"/>
    </cofactor>
</comment>
<dbReference type="AlphaFoldDB" id="A0A154PQ84"/>
<feature type="transmembrane region" description="Helical" evidence="13">
    <location>
        <begin position="40"/>
        <end position="60"/>
    </location>
</feature>
<protein>
    <submittedName>
        <fullName evidence="15">Acyl-CoA Delta(11) desaturase</fullName>
    </submittedName>
</protein>
<keyword evidence="8" id="KW-0408">Iron</keyword>
<feature type="transmembrane region" description="Helical" evidence="13">
    <location>
        <begin position="208"/>
        <end position="236"/>
    </location>
</feature>
<dbReference type="GO" id="GO:0006636">
    <property type="term" value="P:unsaturated fatty acid biosynthetic process"/>
    <property type="evidence" value="ECO:0007669"/>
    <property type="project" value="TreeGrafter"/>
</dbReference>
<evidence type="ECO:0000256" key="13">
    <source>
        <dbReference type="SAM" id="Phobius"/>
    </source>
</evidence>
<dbReference type="Pfam" id="PF00487">
    <property type="entry name" value="FA_desaturase"/>
    <property type="match status" value="1"/>
</dbReference>
<keyword evidence="10 13" id="KW-0472">Membrane</keyword>
<feature type="domain" description="Fatty acid desaturase" evidence="14">
    <location>
        <begin position="67"/>
        <end position="270"/>
    </location>
</feature>
<dbReference type="PANTHER" id="PTHR11351">
    <property type="entry name" value="ACYL-COA DESATURASE"/>
    <property type="match status" value="1"/>
</dbReference>
<keyword evidence="6 13" id="KW-1133">Transmembrane helix</keyword>
<keyword evidence="3 12" id="KW-0444">Lipid biosynthesis</keyword>
<dbReference type="PANTHER" id="PTHR11351:SF92">
    <property type="entry name" value="ACYL-COA DESATURASE 2-LIKE PROTEIN"/>
    <property type="match status" value="1"/>
</dbReference>
<sequence length="340" mass="39541">MDTGTDFKNEGSQYEIEEILQKETYGTDVNYKHKYLWPHVVVHSALQIGWLIGLYAAFFYAKTATIFWGFFIGFIAAEGTGLGAHRGASHKSFKASTPLRVALMLSQTIAGQNSTFTWARDHILHHKYSDTDADPHNSNRGFFFAHMGWLMMKKHPLLRQKQREMDVSDLLQDKILMFQHKYFLYLYFPLAVFFPVMVPIYFWNETMWTSFFVVYCCQYVTNLHITWTINSFAHLWGAKPYDKRIRATESLISSIVTLGEGWHNFHHAFPWDYRMGEKFSLSAKVLELLAYFGLAYDLKLASPKIIQGHTTRHASKSDRQILAEEVVKIKRERKNAVHTT</sequence>
<evidence type="ECO:0000259" key="14">
    <source>
        <dbReference type="Pfam" id="PF00487"/>
    </source>
</evidence>
<organism evidence="15 16">
    <name type="scientific">Dufourea novaeangliae</name>
    <name type="common">Sweat bee</name>
    <dbReference type="NCBI Taxonomy" id="178035"/>
    <lineage>
        <taxon>Eukaryota</taxon>
        <taxon>Metazoa</taxon>
        <taxon>Ecdysozoa</taxon>
        <taxon>Arthropoda</taxon>
        <taxon>Hexapoda</taxon>
        <taxon>Insecta</taxon>
        <taxon>Pterygota</taxon>
        <taxon>Neoptera</taxon>
        <taxon>Endopterygota</taxon>
        <taxon>Hymenoptera</taxon>
        <taxon>Apocrita</taxon>
        <taxon>Aculeata</taxon>
        <taxon>Apoidea</taxon>
        <taxon>Anthophila</taxon>
        <taxon>Halictidae</taxon>
        <taxon>Rophitinae</taxon>
        <taxon>Dufourea</taxon>
    </lineage>
</organism>
<evidence type="ECO:0000256" key="3">
    <source>
        <dbReference type="ARBA" id="ARBA00022516"/>
    </source>
</evidence>
<dbReference type="CDD" id="cd03505">
    <property type="entry name" value="Delta9-FADS-like"/>
    <property type="match status" value="1"/>
</dbReference>
<evidence type="ECO:0000256" key="8">
    <source>
        <dbReference type="ARBA" id="ARBA00023004"/>
    </source>
</evidence>
<evidence type="ECO:0000313" key="15">
    <source>
        <dbReference type="EMBL" id="KZC13887.1"/>
    </source>
</evidence>
<keyword evidence="11 12" id="KW-0275">Fatty acid biosynthesis</keyword>
<dbReference type="GO" id="GO:0005789">
    <property type="term" value="C:endoplasmic reticulum membrane"/>
    <property type="evidence" value="ECO:0007669"/>
    <property type="project" value="TreeGrafter"/>
</dbReference>
<evidence type="ECO:0000256" key="7">
    <source>
        <dbReference type="ARBA" id="ARBA00023002"/>
    </source>
</evidence>
<evidence type="ECO:0000256" key="2">
    <source>
        <dbReference type="ARBA" id="ARBA00009295"/>
    </source>
</evidence>
<dbReference type="GO" id="GO:0005506">
    <property type="term" value="F:iron ion binding"/>
    <property type="evidence" value="ECO:0007669"/>
    <property type="project" value="TreeGrafter"/>
</dbReference>
<dbReference type="GO" id="GO:0004768">
    <property type="term" value="F:stearoyl-CoA 9-desaturase activity"/>
    <property type="evidence" value="ECO:0007669"/>
    <property type="project" value="TreeGrafter"/>
</dbReference>
<evidence type="ECO:0000256" key="5">
    <source>
        <dbReference type="ARBA" id="ARBA00022832"/>
    </source>
</evidence>
<reference evidence="15 16" key="1">
    <citation type="submission" date="2015-07" db="EMBL/GenBank/DDBJ databases">
        <title>The genome of Dufourea novaeangliae.</title>
        <authorList>
            <person name="Pan H."/>
            <person name="Kapheim K."/>
        </authorList>
    </citation>
    <scope>NUCLEOTIDE SEQUENCE [LARGE SCALE GENOMIC DNA]</scope>
    <source>
        <strain evidence="15">0120121106</strain>
        <tissue evidence="15">Whole body</tissue>
    </source>
</reference>
<evidence type="ECO:0000256" key="10">
    <source>
        <dbReference type="ARBA" id="ARBA00023136"/>
    </source>
</evidence>
<keyword evidence="9" id="KW-0443">Lipid metabolism</keyword>
<evidence type="ECO:0000256" key="12">
    <source>
        <dbReference type="RuleBase" id="RU000581"/>
    </source>
</evidence>
<evidence type="ECO:0000256" key="6">
    <source>
        <dbReference type="ARBA" id="ARBA00022989"/>
    </source>
</evidence>